<name>A0A1Y1XQK7_9FUNG</name>
<dbReference type="EMBL" id="MCFG01000005">
    <property type="protein sequence ID" value="ORX87786.1"/>
    <property type="molecule type" value="Genomic_DNA"/>
</dbReference>
<dbReference type="STRING" id="1754192.A0A1Y1XQK7"/>
<dbReference type="Proteomes" id="UP000193944">
    <property type="component" value="Unassembled WGS sequence"/>
</dbReference>
<sequence>MRRENHFAWGRCGVDPEALCSVLPASITMLFSLRKNTGYSAKSDEEIEMNQEDSVQQLRIEASQACNSLAEGLEQLSNETSQACSNIMSGVNQGFVSKDDLQCYHQEVMKQFQSYERANNEIMNSLESLKKATLYFKRELTQRERLYPGATASTSEQPTPVATTSAPQATFDDNASTTTRFDVDNDVIMRTAFPYTVAQVPEPGLFYGDISEIELFCQLCGDTFKTYPCKLWPEEAKINFVQSRLRGAARSWYQTKYPIGTIPSSLWTLLEELKRAFPDVSNISPTSGPNGLKFRYVVALEQSFSMSIKSSGNLQYLPSYQKQAIPPQENGSRSAATLANKELQSPKAVGWSRRKVLIEIPSALIFKSTSYLRIDPRW</sequence>
<evidence type="ECO:0000313" key="3">
    <source>
        <dbReference type="Proteomes" id="UP000193944"/>
    </source>
</evidence>
<dbReference type="AlphaFoldDB" id="A0A1Y1XQK7"/>
<comment type="caution">
    <text evidence="2">The sequence shown here is derived from an EMBL/GenBank/DDBJ whole genome shotgun (WGS) entry which is preliminary data.</text>
</comment>
<organism evidence="2 3">
    <name type="scientific">Anaeromyces robustus</name>
    <dbReference type="NCBI Taxonomy" id="1754192"/>
    <lineage>
        <taxon>Eukaryota</taxon>
        <taxon>Fungi</taxon>
        <taxon>Fungi incertae sedis</taxon>
        <taxon>Chytridiomycota</taxon>
        <taxon>Chytridiomycota incertae sedis</taxon>
        <taxon>Neocallimastigomycetes</taxon>
        <taxon>Neocallimastigales</taxon>
        <taxon>Neocallimastigaceae</taxon>
        <taxon>Anaeromyces</taxon>
    </lineage>
</organism>
<evidence type="ECO:0000256" key="1">
    <source>
        <dbReference type="SAM" id="MobiDB-lite"/>
    </source>
</evidence>
<reference evidence="2 3" key="1">
    <citation type="submission" date="2016-08" db="EMBL/GenBank/DDBJ databases">
        <title>A Parts List for Fungal Cellulosomes Revealed by Comparative Genomics.</title>
        <authorList>
            <consortium name="DOE Joint Genome Institute"/>
            <person name="Haitjema C.H."/>
            <person name="Gilmore S.P."/>
            <person name="Henske J.K."/>
            <person name="Solomon K.V."/>
            <person name="De Groot R."/>
            <person name="Kuo A."/>
            <person name="Mondo S.J."/>
            <person name="Salamov A.A."/>
            <person name="Labutti K."/>
            <person name="Zhao Z."/>
            <person name="Chiniquy J."/>
            <person name="Barry K."/>
            <person name="Brewer H.M."/>
            <person name="Purvine S.O."/>
            <person name="Wright A.T."/>
            <person name="Boxma B."/>
            <person name="Van Alen T."/>
            <person name="Hackstein J.H."/>
            <person name="Baker S.E."/>
            <person name="Grigoriev I.V."/>
            <person name="O'Malley M.A."/>
        </authorList>
    </citation>
    <scope>NUCLEOTIDE SEQUENCE [LARGE SCALE GENOMIC DNA]</scope>
    <source>
        <strain evidence="2 3">S4</strain>
    </source>
</reference>
<feature type="region of interest" description="Disordered" evidence="1">
    <location>
        <begin position="147"/>
        <end position="176"/>
    </location>
</feature>
<keyword evidence="3" id="KW-1185">Reference proteome</keyword>
<reference evidence="2 3" key="2">
    <citation type="submission" date="2016-08" db="EMBL/GenBank/DDBJ databases">
        <title>Pervasive Adenine N6-methylation of Active Genes in Fungi.</title>
        <authorList>
            <consortium name="DOE Joint Genome Institute"/>
            <person name="Mondo S.J."/>
            <person name="Dannebaum R.O."/>
            <person name="Kuo R.C."/>
            <person name="Labutti K."/>
            <person name="Haridas S."/>
            <person name="Kuo A."/>
            <person name="Salamov A."/>
            <person name="Ahrendt S.R."/>
            <person name="Lipzen A."/>
            <person name="Sullivan W."/>
            <person name="Andreopoulos W.B."/>
            <person name="Clum A."/>
            <person name="Lindquist E."/>
            <person name="Daum C."/>
            <person name="Ramamoorthy G.K."/>
            <person name="Gryganskyi A."/>
            <person name="Culley D."/>
            <person name="Magnuson J.K."/>
            <person name="James T.Y."/>
            <person name="O'Malley M.A."/>
            <person name="Stajich J.E."/>
            <person name="Spatafora J.W."/>
            <person name="Visel A."/>
            <person name="Grigoriev I.V."/>
        </authorList>
    </citation>
    <scope>NUCLEOTIDE SEQUENCE [LARGE SCALE GENOMIC DNA]</scope>
    <source>
        <strain evidence="2 3">S4</strain>
    </source>
</reference>
<evidence type="ECO:0000313" key="2">
    <source>
        <dbReference type="EMBL" id="ORX87786.1"/>
    </source>
</evidence>
<accession>A0A1Y1XQK7</accession>
<feature type="compositionally biased region" description="Polar residues" evidence="1">
    <location>
        <begin position="151"/>
        <end position="176"/>
    </location>
</feature>
<gene>
    <name evidence="2" type="ORF">BCR32DRAFT_289092</name>
</gene>
<proteinExistence type="predicted"/>
<protein>
    <submittedName>
        <fullName evidence="2">Uncharacterized protein</fullName>
    </submittedName>
</protein>